<accession>A0A6I5ZRY6</accession>
<evidence type="ECO:0000313" key="2">
    <source>
        <dbReference type="Proteomes" id="UP000425916"/>
    </source>
</evidence>
<organism evidence="1 2">
    <name type="scientific">Neomoorella glycerini</name>
    <dbReference type="NCBI Taxonomy" id="55779"/>
    <lineage>
        <taxon>Bacteria</taxon>
        <taxon>Bacillati</taxon>
        <taxon>Bacillota</taxon>
        <taxon>Clostridia</taxon>
        <taxon>Neomoorellales</taxon>
        <taxon>Neomoorellaceae</taxon>
        <taxon>Neomoorella</taxon>
    </lineage>
</organism>
<dbReference type="EMBL" id="CP046244">
    <property type="protein sequence ID" value="QGP92610.1"/>
    <property type="molecule type" value="Genomic_DNA"/>
</dbReference>
<protein>
    <submittedName>
        <fullName evidence="1">Uncharacterized protein</fullName>
    </submittedName>
</protein>
<keyword evidence="2" id="KW-1185">Reference proteome</keyword>
<gene>
    <name evidence="1" type="ORF">MGLY_19960</name>
</gene>
<reference evidence="1 2" key="1">
    <citation type="submission" date="2019-11" db="EMBL/GenBank/DDBJ databases">
        <title>Genome sequence of Moorella glycerini DSM11254.</title>
        <authorList>
            <person name="Poehlein A."/>
            <person name="Boeer T."/>
            <person name="Daniel R."/>
        </authorList>
    </citation>
    <scope>NUCLEOTIDE SEQUENCE [LARGE SCALE GENOMIC DNA]</scope>
    <source>
        <strain evidence="1 2">DSM 11254</strain>
    </source>
</reference>
<name>A0A6I5ZRY6_9FIRM</name>
<evidence type="ECO:0000313" key="1">
    <source>
        <dbReference type="EMBL" id="QGP92610.1"/>
    </source>
</evidence>
<dbReference type="RefSeq" id="WP_156273450.1">
    <property type="nucleotide sequence ID" value="NZ_CP046244.1"/>
</dbReference>
<sequence length="64" mass="7316">MKGERALQRRRETFCKLTARGTACWEKNSCYMLVDPGGSTVAVQLIDRKGDVIILRREDKFSPL</sequence>
<dbReference type="OrthoDB" id="9890573at2"/>
<dbReference type="AlphaFoldDB" id="A0A6I5ZRY6"/>
<proteinExistence type="predicted"/>
<dbReference type="Proteomes" id="UP000425916">
    <property type="component" value="Chromosome"/>
</dbReference>